<accession>A0ABN7VQ61</accession>
<sequence length="84" mass="9337">MVIVILNELNTTAAIGNVKGNIFIDNSENKSDIVATIRNDKGNIFENKNSEGDLFENKNSGDKPKNSALKDIYILSRSLFSLKY</sequence>
<gene>
    <name evidence="1" type="ORF">GMARGA_LOCUS21356</name>
</gene>
<proteinExistence type="predicted"/>
<reference evidence="1 2" key="1">
    <citation type="submission" date="2021-06" db="EMBL/GenBank/DDBJ databases">
        <authorList>
            <person name="Kallberg Y."/>
            <person name="Tangrot J."/>
            <person name="Rosling A."/>
        </authorList>
    </citation>
    <scope>NUCLEOTIDE SEQUENCE [LARGE SCALE GENOMIC DNA]</scope>
    <source>
        <strain evidence="1 2">120-4 pot B 10/14</strain>
    </source>
</reference>
<dbReference type="Proteomes" id="UP000789901">
    <property type="component" value="Unassembled WGS sequence"/>
</dbReference>
<evidence type="ECO:0000313" key="2">
    <source>
        <dbReference type="Proteomes" id="UP000789901"/>
    </source>
</evidence>
<evidence type="ECO:0000313" key="1">
    <source>
        <dbReference type="EMBL" id="CAG8791888.1"/>
    </source>
</evidence>
<comment type="caution">
    <text evidence="1">The sequence shown here is derived from an EMBL/GenBank/DDBJ whole genome shotgun (WGS) entry which is preliminary data.</text>
</comment>
<keyword evidence="2" id="KW-1185">Reference proteome</keyword>
<protein>
    <submittedName>
        <fullName evidence="1">37662_t:CDS:1</fullName>
    </submittedName>
</protein>
<dbReference type="EMBL" id="CAJVQB010019650">
    <property type="protein sequence ID" value="CAG8791888.1"/>
    <property type="molecule type" value="Genomic_DNA"/>
</dbReference>
<name>A0ABN7VQ61_GIGMA</name>
<organism evidence="1 2">
    <name type="scientific">Gigaspora margarita</name>
    <dbReference type="NCBI Taxonomy" id="4874"/>
    <lineage>
        <taxon>Eukaryota</taxon>
        <taxon>Fungi</taxon>
        <taxon>Fungi incertae sedis</taxon>
        <taxon>Mucoromycota</taxon>
        <taxon>Glomeromycotina</taxon>
        <taxon>Glomeromycetes</taxon>
        <taxon>Diversisporales</taxon>
        <taxon>Gigasporaceae</taxon>
        <taxon>Gigaspora</taxon>
    </lineage>
</organism>